<name>A0ABU6TL53_9FABA</name>
<feature type="region of interest" description="Disordered" evidence="1">
    <location>
        <begin position="80"/>
        <end position="99"/>
    </location>
</feature>
<reference evidence="2 3" key="1">
    <citation type="journal article" date="2023" name="Plants (Basel)">
        <title>Bridging the Gap: Combining Genomics and Transcriptomics Approaches to Understand Stylosanthes scabra, an Orphan Legume from the Brazilian Caatinga.</title>
        <authorList>
            <person name="Ferreira-Neto J.R.C."/>
            <person name="da Silva M.D."/>
            <person name="Binneck E."/>
            <person name="de Melo N.F."/>
            <person name="da Silva R.H."/>
            <person name="de Melo A.L.T.M."/>
            <person name="Pandolfi V."/>
            <person name="Bustamante F.O."/>
            <person name="Brasileiro-Vidal A.C."/>
            <person name="Benko-Iseppon A.M."/>
        </authorList>
    </citation>
    <scope>NUCLEOTIDE SEQUENCE [LARGE SCALE GENOMIC DNA]</scope>
    <source>
        <tissue evidence="2">Leaves</tissue>
    </source>
</reference>
<comment type="caution">
    <text evidence="2">The sequence shown here is derived from an EMBL/GenBank/DDBJ whole genome shotgun (WGS) entry which is preliminary data.</text>
</comment>
<feature type="compositionally biased region" description="Basic and acidic residues" evidence="1">
    <location>
        <begin position="320"/>
        <end position="340"/>
    </location>
</feature>
<proteinExistence type="predicted"/>
<organism evidence="2 3">
    <name type="scientific">Stylosanthes scabra</name>
    <dbReference type="NCBI Taxonomy" id="79078"/>
    <lineage>
        <taxon>Eukaryota</taxon>
        <taxon>Viridiplantae</taxon>
        <taxon>Streptophyta</taxon>
        <taxon>Embryophyta</taxon>
        <taxon>Tracheophyta</taxon>
        <taxon>Spermatophyta</taxon>
        <taxon>Magnoliopsida</taxon>
        <taxon>eudicotyledons</taxon>
        <taxon>Gunneridae</taxon>
        <taxon>Pentapetalae</taxon>
        <taxon>rosids</taxon>
        <taxon>fabids</taxon>
        <taxon>Fabales</taxon>
        <taxon>Fabaceae</taxon>
        <taxon>Papilionoideae</taxon>
        <taxon>50 kb inversion clade</taxon>
        <taxon>dalbergioids sensu lato</taxon>
        <taxon>Dalbergieae</taxon>
        <taxon>Pterocarpus clade</taxon>
        <taxon>Stylosanthes</taxon>
    </lineage>
</organism>
<evidence type="ECO:0000313" key="2">
    <source>
        <dbReference type="EMBL" id="MED6149535.1"/>
    </source>
</evidence>
<sequence length="392" mass="43415">MKSTLVKSLQIEGPPLQKKILGKGNRLRRRNLHQNLNLNPNQNQNLKLHQIQIQKKHYLKMRTNVGIIERRTKKRHEAINAAPLQPPQQGEADANPDATIDALADPSTQVNVIQEDHTKDADSASAMTVEEDDTQHDAVIVDATIATGPPKDTVPVAEEEVTPIFDASIAEPSRITAMGVESAEEENTHHNVMLVDAAIEMAPPKNIVPASEEEDASIAEPSRVIEEAALTNLVERITTHQNVAPEKNLEESVTRPEEEASEQELTLRDLPEIQKATAEDDATSVKTTFEKPLIIQQCLESTSLQKRHVIVFALEKPGDKESVAVPREPEKAEPTQRDLADSDEYLNFTPPSFKLLSSQDEPQQEEIHGEGVKAVGPINEPSSQEFEEIVYT</sequence>
<feature type="region of interest" description="Disordered" evidence="1">
    <location>
        <begin position="246"/>
        <end position="265"/>
    </location>
</feature>
<feature type="compositionally biased region" description="Basic and acidic residues" evidence="1">
    <location>
        <begin position="247"/>
        <end position="258"/>
    </location>
</feature>
<protein>
    <submittedName>
        <fullName evidence="2">Uncharacterized protein</fullName>
    </submittedName>
</protein>
<dbReference type="EMBL" id="JASCZI010091225">
    <property type="protein sequence ID" value="MED6149535.1"/>
    <property type="molecule type" value="Genomic_DNA"/>
</dbReference>
<evidence type="ECO:0000256" key="1">
    <source>
        <dbReference type="SAM" id="MobiDB-lite"/>
    </source>
</evidence>
<feature type="region of interest" description="Disordered" evidence="1">
    <location>
        <begin position="320"/>
        <end position="392"/>
    </location>
</feature>
<keyword evidence="3" id="KW-1185">Reference proteome</keyword>
<gene>
    <name evidence="2" type="ORF">PIB30_063464</name>
</gene>
<dbReference type="Proteomes" id="UP001341840">
    <property type="component" value="Unassembled WGS sequence"/>
</dbReference>
<accession>A0ABU6TL53</accession>
<evidence type="ECO:0000313" key="3">
    <source>
        <dbReference type="Proteomes" id="UP001341840"/>
    </source>
</evidence>